<evidence type="ECO:0000256" key="1">
    <source>
        <dbReference type="SAM" id="Phobius"/>
    </source>
</evidence>
<name>A0A9J6A8C3_SOLCO</name>
<dbReference type="EMBL" id="JACXVP010000002">
    <property type="protein sequence ID" value="KAG5620546.1"/>
    <property type="molecule type" value="Genomic_DNA"/>
</dbReference>
<organism evidence="2 3">
    <name type="scientific">Solanum commersonii</name>
    <name type="common">Commerson's wild potato</name>
    <name type="synonym">Commerson's nightshade</name>
    <dbReference type="NCBI Taxonomy" id="4109"/>
    <lineage>
        <taxon>Eukaryota</taxon>
        <taxon>Viridiplantae</taxon>
        <taxon>Streptophyta</taxon>
        <taxon>Embryophyta</taxon>
        <taxon>Tracheophyta</taxon>
        <taxon>Spermatophyta</taxon>
        <taxon>Magnoliopsida</taxon>
        <taxon>eudicotyledons</taxon>
        <taxon>Gunneridae</taxon>
        <taxon>Pentapetalae</taxon>
        <taxon>asterids</taxon>
        <taxon>lamiids</taxon>
        <taxon>Solanales</taxon>
        <taxon>Solanaceae</taxon>
        <taxon>Solanoideae</taxon>
        <taxon>Solaneae</taxon>
        <taxon>Solanum</taxon>
    </lineage>
</organism>
<dbReference type="CDD" id="cd00303">
    <property type="entry name" value="retropepsin_like"/>
    <property type="match status" value="1"/>
</dbReference>
<gene>
    <name evidence="2" type="ORF">H5410_005764</name>
</gene>
<keyword evidence="3" id="KW-1185">Reference proteome</keyword>
<dbReference type="SUPFAM" id="SSF50630">
    <property type="entry name" value="Acid proteases"/>
    <property type="match status" value="1"/>
</dbReference>
<comment type="caution">
    <text evidence="2">The sequence shown here is derived from an EMBL/GenBank/DDBJ whole genome shotgun (WGS) entry which is preliminary data.</text>
</comment>
<evidence type="ECO:0000313" key="3">
    <source>
        <dbReference type="Proteomes" id="UP000824120"/>
    </source>
</evidence>
<protein>
    <submittedName>
        <fullName evidence="2">Uncharacterized protein</fullName>
    </submittedName>
</protein>
<accession>A0A9J6A8C3</accession>
<sequence>MARLVEWTRGKTWLWSTRVRSRESLFVNAKLNGNDVRIMVDTSATHNFVKEKRDKDLCWNYVASDTLLKTVNALPITVHGFALKVPIDLGGWKGLTQFHLWMCLTLFWGWIFIMRLTYLFRRFSTNFTSAMSKIVKGFKKGDLTFLAALVRGVKNSIEAVDLPPCIEQVLVDNRD</sequence>
<dbReference type="Proteomes" id="UP000824120">
    <property type="component" value="Chromosome 2"/>
</dbReference>
<feature type="transmembrane region" description="Helical" evidence="1">
    <location>
        <begin position="98"/>
        <end position="118"/>
    </location>
</feature>
<keyword evidence="1" id="KW-0812">Transmembrane</keyword>
<dbReference type="OrthoDB" id="1939491at2759"/>
<keyword evidence="1" id="KW-1133">Transmembrane helix</keyword>
<reference evidence="2 3" key="1">
    <citation type="submission" date="2020-09" db="EMBL/GenBank/DDBJ databases">
        <title>De no assembly of potato wild relative species, Solanum commersonii.</title>
        <authorList>
            <person name="Cho K."/>
        </authorList>
    </citation>
    <scope>NUCLEOTIDE SEQUENCE [LARGE SCALE GENOMIC DNA]</scope>
    <source>
        <strain evidence="2">LZ3.2</strain>
        <tissue evidence="2">Leaf</tissue>
    </source>
</reference>
<keyword evidence="1" id="KW-0472">Membrane</keyword>
<evidence type="ECO:0000313" key="2">
    <source>
        <dbReference type="EMBL" id="KAG5620546.1"/>
    </source>
</evidence>
<proteinExistence type="predicted"/>
<dbReference type="InterPro" id="IPR021109">
    <property type="entry name" value="Peptidase_aspartic_dom_sf"/>
</dbReference>
<feature type="non-terminal residue" evidence="2">
    <location>
        <position position="1"/>
    </location>
</feature>
<dbReference type="AlphaFoldDB" id="A0A9J6A8C3"/>